<dbReference type="Proteomes" id="UP000734823">
    <property type="component" value="Unassembled WGS sequence"/>
</dbReference>
<dbReference type="RefSeq" id="WP_187224165.1">
    <property type="nucleotide sequence ID" value="NZ_JABVED010000023.1"/>
</dbReference>
<sequence length="136" mass="14341">MLTRVRDNPVLAVSAAAWHWFTAFRRTRPFWGGLWMMLGGWTIMSLTIAPIVVTLSSGASGISGYVLGGGMIMLGLMAWFAPSQRLVAGLMGGILAVAAFVASNLGGFLVGTLLGIVGAAMVFGWGPKKPRERAES</sequence>
<dbReference type="EMBL" id="JABVED010000023">
    <property type="protein sequence ID" value="MBC6451089.1"/>
    <property type="molecule type" value="Genomic_DNA"/>
</dbReference>
<feature type="transmembrane region" description="Helical" evidence="1">
    <location>
        <begin position="34"/>
        <end position="56"/>
    </location>
</feature>
<proteinExistence type="predicted"/>
<name>A0ABR7LEJ7_9PSEU</name>
<evidence type="ECO:0008006" key="4">
    <source>
        <dbReference type="Google" id="ProtNLM"/>
    </source>
</evidence>
<evidence type="ECO:0000313" key="2">
    <source>
        <dbReference type="EMBL" id="MBC6451089.1"/>
    </source>
</evidence>
<organism evidence="2 3">
    <name type="scientific">Actinokineospora xionganensis</name>
    <dbReference type="NCBI Taxonomy" id="2684470"/>
    <lineage>
        <taxon>Bacteria</taxon>
        <taxon>Bacillati</taxon>
        <taxon>Actinomycetota</taxon>
        <taxon>Actinomycetes</taxon>
        <taxon>Pseudonocardiales</taxon>
        <taxon>Pseudonocardiaceae</taxon>
        <taxon>Actinokineospora</taxon>
    </lineage>
</organism>
<feature type="transmembrane region" description="Helical" evidence="1">
    <location>
        <begin position="108"/>
        <end position="126"/>
    </location>
</feature>
<accession>A0ABR7LEJ7</accession>
<dbReference type="InterPro" id="IPR046096">
    <property type="entry name" value="DUF6114"/>
</dbReference>
<comment type="caution">
    <text evidence="2">The sequence shown here is derived from an EMBL/GenBank/DDBJ whole genome shotgun (WGS) entry which is preliminary data.</text>
</comment>
<feature type="transmembrane region" description="Helical" evidence="1">
    <location>
        <begin position="62"/>
        <end position="81"/>
    </location>
</feature>
<reference evidence="2 3" key="1">
    <citation type="submission" date="2020-06" db="EMBL/GenBank/DDBJ databases">
        <title>Actinokineospora xiongansis sp. nov., isolated from soil of Baiyangdian.</title>
        <authorList>
            <person name="Zhang X."/>
        </authorList>
    </citation>
    <scope>NUCLEOTIDE SEQUENCE [LARGE SCALE GENOMIC DNA]</scope>
    <source>
        <strain evidence="2 3">HBU206404</strain>
    </source>
</reference>
<keyword evidence="1" id="KW-0472">Membrane</keyword>
<protein>
    <recommendedName>
        <fullName evidence="4">SPW repeat-containing protein</fullName>
    </recommendedName>
</protein>
<feature type="transmembrane region" description="Helical" evidence="1">
    <location>
        <begin position="86"/>
        <end position="102"/>
    </location>
</feature>
<evidence type="ECO:0000256" key="1">
    <source>
        <dbReference type="SAM" id="Phobius"/>
    </source>
</evidence>
<keyword evidence="3" id="KW-1185">Reference proteome</keyword>
<keyword evidence="1" id="KW-1133">Transmembrane helix</keyword>
<keyword evidence="1" id="KW-0812">Transmembrane</keyword>
<evidence type="ECO:0000313" key="3">
    <source>
        <dbReference type="Proteomes" id="UP000734823"/>
    </source>
</evidence>
<dbReference type="Pfam" id="PF19609">
    <property type="entry name" value="DUF6114"/>
    <property type="match status" value="1"/>
</dbReference>
<gene>
    <name evidence="2" type="ORF">GPZ80_28385</name>
</gene>